<evidence type="ECO:0000259" key="1">
    <source>
        <dbReference type="PROSITE" id="PS50181"/>
    </source>
</evidence>
<dbReference type="AlphaFoldDB" id="A0A9P5Q758"/>
<dbReference type="Gene3D" id="1.20.1280.50">
    <property type="match status" value="1"/>
</dbReference>
<dbReference type="SMART" id="SM00256">
    <property type="entry name" value="FBOX"/>
    <property type="match status" value="1"/>
</dbReference>
<dbReference type="SUPFAM" id="SSF81383">
    <property type="entry name" value="F-box domain"/>
    <property type="match status" value="1"/>
</dbReference>
<protein>
    <recommendedName>
        <fullName evidence="1">F-box domain-containing protein</fullName>
    </recommendedName>
</protein>
<comment type="caution">
    <text evidence="2">The sequence shown here is derived from an EMBL/GenBank/DDBJ whole genome shotgun (WGS) entry which is preliminary data.</text>
</comment>
<dbReference type="InterPro" id="IPR001810">
    <property type="entry name" value="F-box_dom"/>
</dbReference>
<proteinExistence type="predicted"/>
<dbReference type="Proteomes" id="UP000772434">
    <property type="component" value="Unassembled WGS sequence"/>
</dbReference>
<dbReference type="EMBL" id="JADNRY010000008">
    <property type="protein sequence ID" value="KAF9075877.1"/>
    <property type="molecule type" value="Genomic_DNA"/>
</dbReference>
<reference evidence="2" key="1">
    <citation type="submission" date="2020-11" db="EMBL/GenBank/DDBJ databases">
        <authorList>
            <consortium name="DOE Joint Genome Institute"/>
            <person name="Ahrendt S."/>
            <person name="Riley R."/>
            <person name="Andreopoulos W."/>
            <person name="Labutti K."/>
            <person name="Pangilinan J."/>
            <person name="Ruiz-Duenas F.J."/>
            <person name="Barrasa J.M."/>
            <person name="Sanchez-Garcia M."/>
            <person name="Camarero S."/>
            <person name="Miyauchi S."/>
            <person name="Serrano A."/>
            <person name="Linde D."/>
            <person name="Babiker R."/>
            <person name="Drula E."/>
            <person name="Ayuso-Fernandez I."/>
            <person name="Pacheco R."/>
            <person name="Padilla G."/>
            <person name="Ferreira P."/>
            <person name="Barriuso J."/>
            <person name="Kellner H."/>
            <person name="Castanera R."/>
            <person name="Alfaro M."/>
            <person name="Ramirez L."/>
            <person name="Pisabarro A.G."/>
            <person name="Kuo A."/>
            <person name="Tritt A."/>
            <person name="Lipzen A."/>
            <person name="He G."/>
            <person name="Yan M."/>
            <person name="Ng V."/>
            <person name="Cullen D."/>
            <person name="Martin F."/>
            <person name="Rosso M.-N."/>
            <person name="Henrissat B."/>
            <person name="Hibbett D."/>
            <person name="Martinez A.T."/>
            <person name="Grigoriev I.V."/>
        </authorList>
    </citation>
    <scope>NUCLEOTIDE SEQUENCE</scope>
    <source>
        <strain evidence="2">AH 40177</strain>
    </source>
</reference>
<dbReference type="OrthoDB" id="2745718at2759"/>
<dbReference type="Pfam" id="PF12937">
    <property type="entry name" value="F-box-like"/>
    <property type="match status" value="1"/>
</dbReference>
<evidence type="ECO:0000313" key="3">
    <source>
        <dbReference type="Proteomes" id="UP000772434"/>
    </source>
</evidence>
<keyword evidence="3" id="KW-1185">Reference proteome</keyword>
<organism evidence="2 3">
    <name type="scientific">Rhodocollybia butyracea</name>
    <dbReference type="NCBI Taxonomy" id="206335"/>
    <lineage>
        <taxon>Eukaryota</taxon>
        <taxon>Fungi</taxon>
        <taxon>Dikarya</taxon>
        <taxon>Basidiomycota</taxon>
        <taxon>Agaricomycotina</taxon>
        <taxon>Agaricomycetes</taxon>
        <taxon>Agaricomycetidae</taxon>
        <taxon>Agaricales</taxon>
        <taxon>Marasmiineae</taxon>
        <taxon>Omphalotaceae</taxon>
        <taxon>Rhodocollybia</taxon>
    </lineage>
</organism>
<name>A0A9P5Q758_9AGAR</name>
<evidence type="ECO:0000313" key="2">
    <source>
        <dbReference type="EMBL" id="KAF9075877.1"/>
    </source>
</evidence>
<dbReference type="InterPro" id="IPR036047">
    <property type="entry name" value="F-box-like_dom_sf"/>
</dbReference>
<gene>
    <name evidence="2" type="ORF">BDP27DRAFT_1415037</name>
</gene>
<feature type="domain" description="F-box" evidence="1">
    <location>
        <begin position="1"/>
        <end position="49"/>
    </location>
</feature>
<sequence length="493" mass="56781">MLDLLQFPTELLYIIFEELDIFSLLQCTQVCKQIHSLLKDSLAVRYKTLLAVSGMRDGPPDTISTSERYEKLQAHQDAWNQLRWAPESLCYPMSTMRLWELAGGVLALYDLDQRLFKLVQLPSSHRGLDHREWEIHDIDIQMGDFTMNPSADLLVIVARDSVDLNKNVTVFKIRLLSLETGQPHPQARQPELLVESSTVDQNWTYEVRILDEHLAILFRPDDSDAELSAWNWNNGCMIKIFAFFNSFSFLTKNLIVLSSIWASDLAHETVPELVIIDLYDKEVDELGYSLHLPPLSFHWALHDLEIVTENPPISDWHSTAPFTTSMEDRLVVVNYRLLDIRGILKCYAVFIPLSVLIECLHKRGTEKSIPWNEWGPENTRMLPISFSENWMCYVHGMKASVYDTDHKQFRLYDFTKLAISYDLAKQQKQPDTQYLIRPTGLKAFGKEPIRTSLPVRIRTGTLPLESVNAVMVTEDCMVAACLEDDTMLHVYSL</sequence>
<dbReference type="PROSITE" id="PS50181">
    <property type="entry name" value="FBOX"/>
    <property type="match status" value="1"/>
</dbReference>
<accession>A0A9P5Q758</accession>